<feature type="disulfide bond" evidence="10">
    <location>
        <begin position="543"/>
        <end position="560"/>
    </location>
</feature>
<dbReference type="InterPro" id="IPR008211">
    <property type="entry name" value="Laminin_N"/>
</dbReference>
<keyword evidence="18" id="KW-1185">Reference proteome</keyword>
<evidence type="ECO:0000256" key="12">
    <source>
        <dbReference type="SAM" id="MobiDB-lite"/>
    </source>
</evidence>
<evidence type="ECO:0000313" key="18">
    <source>
        <dbReference type="Proteomes" id="UP001201812"/>
    </source>
</evidence>
<dbReference type="CDD" id="cd00110">
    <property type="entry name" value="LamG"/>
    <property type="match status" value="5"/>
</dbReference>
<dbReference type="Pfam" id="PF00053">
    <property type="entry name" value="EGF_laminin"/>
    <property type="match status" value="21"/>
</dbReference>
<feature type="region of interest" description="Disordered" evidence="12">
    <location>
        <begin position="3270"/>
        <end position="3308"/>
    </location>
</feature>
<feature type="disulfide bond" evidence="10">
    <location>
        <begin position="2061"/>
        <end position="2070"/>
    </location>
</feature>
<evidence type="ECO:0000259" key="14">
    <source>
        <dbReference type="PROSITE" id="PS50027"/>
    </source>
</evidence>
<feature type="disulfide bond" evidence="10">
    <location>
        <begin position="2013"/>
        <end position="2022"/>
    </location>
</feature>
<dbReference type="PROSITE" id="PS51117">
    <property type="entry name" value="LAMININ_NTER"/>
    <property type="match status" value="1"/>
</dbReference>
<feature type="domain" description="Laminin EGF-like" evidence="14">
    <location>
        <begin position="779"/>
        <end position="831"/>
    </location>
</feature>
<dbReference type="FunFam" id="2.10.25.10:FF:000388">
    <property type="entry name" value="Laminin subunit alpha"/>
    <property type="match status" value="1"/>
</dbReference>
<dbReference type="GO" id="GO:0007155">
    <property type="term" value="P:cell adhesion"/>
    <property type="evidence" value="ECO:0007669"/>
    <property type="project" value="InterPro"/>
</dbReference>
<keyword evidence="6" id="KW-0084">Basement membrane</keyword>
<feature type="domain" description="Laminin EGF-like" evidence="14">
    <location>
        <begin position="2041"/>
        <end position="2087"/>
    </location>
</feature>
<feature type="disulfide bond" evidence="10">
    <location>
        <begin position="587"/>
        <end position="599"/>
    </location>
</feature>
<protein>
    <submittedName>
        <fullName evidence="17">Laminin EGF domain-containing protein</fullName>
    </submittedName>
</protein>
<dbReference type="GO" id="GO:0071711">
    <property type="term" value="P:basement membrane organization"/>
    <property type="evidence" value="ECO:0007669"/>
    <property type="project" value="UniProtKB-ARBA"/>
</dbReference>
<dbReference type="FunFam" id="2.10.25.10:FF:000106">
    <property type="entry name" value="Heparan sulfate proteoglycan 2"/>
    <property type="match status" value="1"/>
</dbReference>
<feature type="domain" description="Laminin EGF-like" evidence="14">
    <location>
        <begin position="1941"/>
        <end position="1993"/>
    </location>
</feature>
<evidence type="ECO:0000256" key="3">
    <source>
        <dbReference type="ARBA" id="ARBA00022530"/>
    </source>
</evidence>
<dbReference type="GO" id="GO:0061564">
    <property type="term" value="P:axon development"/>
    <property type="evidence" value="ECO:0007669"/>
    <property type="project" value="UniProtKB-ARBA"/>
</dbReference>
<keyword evidence="3" id="KW-0272">Extracellular matrix</keyword>
<feature type="domain" description="Laminin G" evidence="13">
    <location>
        <begin position="2689"/>
        <end position="2879"/>
    </location>
</feature>
<keyword evidence="4" id="KW-0732">Signal</keyword>
<dbReference type="PRINTS" id="PR00011">
    <property type="entry name" value="EGFLAMININ"/>
</dbReference>
<keyword evidence="11" id="KW-0175">Coiled coil</keyword>
<feature type="disulfide bond" evidence="10">
    <location>
        <begin position="1523"/>
        <end position="1532"/>
    </location>
</feature>
<feature type="disulfide bond" evidence="10">
    <location>
        <begin position="1569"/>
        <end position="1578"/>
    </location>
</feature>
<dbReference type="GO" id="GO:0006950">
    <property type="term" value="P:response to stress"/>
    <property type="evidence" value="ECO:0007669"/>
    <property type="project" value="UniProtKB-ARBA"/>
</dbReference>
<dbReference type="SMART" id="SM00282">
    <property type="entry name" value="LamG"/>
    <property type="match status" value="5"/>
</dbReference>
<dbReference type="SUPFAM" id="SSF57196">
    <property type="entry name" value="EGF/Laminin"/>
    <property type="match status" value="17"/>
</dbReference>
<dbReference type="EMBL" id="JAKKPZ010000008">
    <property type="protein sequence ID" value="KAI1718221.1"/>
    <property type="molecule type" value="Genomic_DNA"/>
</dbReference>
<evidence type="ECO:0000256" key="7">
    <source>
        <dbReference type="ARBA" id="ARBA00023157"/>
    </source>
</evidence>
<feature type="disulfide bond" evidence="10">
    <location>
        <begin position="1550"/>
        <end position="1567"/>
    </location>
</feature>
<keyword evidence="9 10" id="KW-0424">Laminin EGF-like domain</keyword>
<keyword evidence="5" id="KW-0677">Repeat</keyword>
<dbReference type="SMART" id="SM00180">
    <property type="entry name" value="EGF_Lam"/>
    <property type="match status" value="21"/>
</dbReference>
<feature type="disulfide bond" evidence="10">
    <location>
        <begin position="749"/>
        <end position="758"/>
    </location>
</feature>
<gene>
    <name evidence="17" type="ORF">DdX_06641</name>
</gene>
<dbReference type="PROSITE" id="PS50027">
    <property type="entry name" value="EGF_LAM_2"/>
    <property type="match status" value="15"/>
</dbReference>
<evidence type="ECO:0000313" key="17">
    <source>
        <dbReference type="EMBL" id="KAI1718221.1"/>
    </source>
</evidence>
<dbReference type="PROSITE" id="PS01248">
    <property type="entry name" value="EGF_LAM_1"/>
    <property type="match status" value="7"/>
</dbReference>
<sequence length="3663" mass="405511">MGRRPRVGGASYLASGKQPPKMLSICIFVIFALCSITTVRCVVLTPPNWDLAHGRRIEATYTCGEVNGRPVKEMYCTIAGASPYTPYSQYSYRMTDDEGRYKEVQQKESFLHAGQNCDYCMANSSQAHPASNMVDGSPAWYQSPPLSRGMQYREINITIDLEQEFHVAYVWIQMANSPRPGTWILEHSIDFGKTWHAWQYFASSPAECSRLFGIASLSPITEDDSVICTSEYSSIHPMENGEIMINLLENRPGKNSFSRSSKLQTFAKATNVRLALLKPKTLQGHLMDLHGDDSDHPHADASVTRRYFYGIKEILMGGRCVCNGHADSCDVLDVNRPRARLCRCDHNTCGDNCERCCDGFVQKKWRPSREQDEFGCEPCNCFGHSLECVYDEEIEANGLSLDVHGNYSGGGRCLNCQDNTEGINCNKCKGGFHRPLGKNWSDRDVCQPCVCDPEKHTGNCAEETGECECLPQFTGPNCDQCAEGYYHPPECRPCECNVNGTVDGLCLPVDGICPCKEGFGGKYCDVCSPGYTNITAGCVDCHCDNTGSLNTECNVTTGQCVCKSNYGGKQCEKCANGYFNHPACDYCDCDPSGTEGDICDQKTGQCLCKLGFSGRRCDQCDESYFGYPNCKECACNPIGSKTETCDSVSGECPCLPNFTSRTCDRCAAKYYRYPECLDCGCHSAGSKGVTCDNDGQCYCKPNFEGSRCDRCKEKLYNFPICEECNCHPSGVIAGFAGCDKVAPGELCICRENVMGRTCSQCKPTFWDLQPYHEKGCVDCNCNKTGTLSLLNSCDQHTGQCTCKRHVSGQKCDLCADGFFNMRADSQIGCQACNCDVGGAIGTSCNQNTGQCRCRPRIDGLKCDRPIQDHYFPTLWQHKYEAEEGRLPDGKPLRFAIDPEEFPNFSWRGFTVFSPIQDEIVLEVDIRKSAVYKLLFHYKNPTDVPVDVEVKLTPFDTKTPDFEQTAKAVLDPAPEPTNKFINTEPLVLNVGKWHLKIKSPKRLFLDYIVLVPSEYYTGSTLSERIYEPCHAIQESDKPCIELLYPPLPAASRIDAVELDRFTEVDSKGQEGSMQHVPDTLLPDNVAKAALVKTDPDSSKEIRVDIDVPDDDFYYLVVKYFNLEEVSVPVKVRIEQDDVEAANGHLVVNHCPYASLCRELLSSDGRAALFNLRKSPPNARVIFSVQPGREFGLSSINLVRQDVWSNDYLHQLGVCVRKNGKCVGQVYELPPNSIVTEAESGANVNNSISGDKLPFVVDDATNLRVMSIDNAQSTLDVDGVVAKPGEYVFVVHFFSPDNVPITATVLVQNERFADANLYYCPSTTGCRTIVTDKQNTGQNHFYIDDKYTLTFYYNNTQKGPIYIDYVIAVPYETYSDSVLKPQALDISEEFTKECAEGNFANHPERVSDYCKQKVFSVTSEFNTAALPCECNPQGSLDFTCVEYGGQCKCKENVIGQCKCSNNQQCDERSGQCFCPRYVEGQQCDRCVKYAFGYDLLIGCQLCGCNQNGSHNGELECDSLTGQCLCKGNVGGRRCDKCLPGYYGFPHCYECACEDKGTTDDVCDVNNAQCLCKKNVIGASCDTCRPGTFDLRKSDIYGCSECFCFGVTDRCHSSNFPVQTMSFDDQSWTSDDPNGKIQGSFGRIVYTATEDESARPTNVYFEAPIVEGKDYTTSYGLHLSYIITSIPSIPEKPSRNTVYMADVRLVSGDTTLEYFSSEQAENYSKPFKVVVTLFPEYWVLKTGEPASRAQLMMTLLKLEKVLVKASYYEMPSKAILEQFELETAEDDQRQDGLVTAPSVELCECPPPYAGPSCQFCAPGYYRVATPGSLLGSCVPCNCHGHSGTCDPVTGICSDCQHSTEGDHCEKCIQGFYGNATTGSPSSCLRCACPYPSETNNFALSCLVSERGILERCVCRKGYSGDRCETCDVGFFGEPLQPGGTCEPCFCSNNNDLNEDGACNPRTGDCALCEGNTDGRRCEYCKEWYYGDAVTAKNCTECKCDQCGSRECDNILGQCQCHPLVEGSDCSRCAENAWGFDSCRGCRPCSCGAAASNSQCDLKTGQCACMPGAGGQFCERCEHGYWNYSPQGCKKCDCEADLSQGTVCDVNTGQCHCQPGASGPRCDSCVENYLKVPTFGCRFCDECVFALNSEMDNFDMSVEVLASTLGNVSSVALTGARLKRIQKSIAELEPSLDQVISIDSDVNELTEIIPKISNVKDSSSNIAIRADRTADQLEAISKQLDASFGQLSQLRQDTNDLIEVSNWQISKVVNLKDNFERSVPVENREQIIADAERILEEIKANEDRTSLDALSEQLANITRTLTQIETLKNKSQGILDQIKAERGLLQTLTNTSLAFRNELHTTQSTSLERLSLFALKALINGIEKDSSVREKNISTIQEKLMNISELVQSIHDYNETINGQVLELSELKSLVSTKTDRRRRMRRDVEKNKFHQKVKELEDEANRISGIYGAAELESTSAVKAANVYKDLMDTLKNAKNYTSNAMIVGSEARKRIRGKKESSKSVREKSEEINKKVQDLEMELFSELKGRHQTLQEKVDSLLPTLEKTVRDYEQLNLTIPDNLADIDRISEISDTAHSNLLPINESFAKLAPLIQKADERVKQLIDSDVGLSQSSESAKDQIQQLNKEIPNSLSGWEEVKARLDNTSSMVEDCRSKLALLKEKIIVARDKANRIKLAAHFEKGSVLELPVVQHSDDFGAYSEIRVFFRTKEDNGLIMYFGSENAHIIGEFMAIEIEHGKPKLTLHFGRDPITAVLDTAVNDLHWRELIVDRVGKRTTFKVTKPQVSEGFADEQTIIAPGAKSVLNLFDDSRRLFIGGVPTGFKIPSSIHQVSFVGDLDKLRLNGELIGFWNSEKAVRVTGADMRSLPDAERSAEAGVSFSGKGGYIQMKVAPWNPRKQTAILLSFVTYSPDGLLFFVGRERDQLVLEIVDGRISLSFDLGSGLAKLVSNKEHYNDGKWHMVHINRVQRQARLEVDGSDVIEGESPGSMFEMSVPDYFYVGGLPRVVETRFTVQPFRGCIKNLKLDSEYVNLNRAKSSKGVQASCLNQDVRVVSLISERSYARFVNLTVDKQIEISMRIRTPHSNAHVATVFVSDEEVMKVDIESGILVVRSNGDDSDSIKAELSTRLAGHWHYLTMLRNKNTLKVHLDDVFSQEVEAADVSDILTSNDVIVNFGKTPSTESTAHFIGCVGDVTFNGNLLNFAKSMHNEVKLTGCTISGIPAAEEKGVRLPPDEIDEVTNGFKTPPGEATGILPANTVSTSSNVRPEGSCALPEVSHGEREDSHGTRFGLSPGSRVEFDRPPDSFDHNIVFSIQLRATAANGIIMFVTNEKHSDFVALYMQEGRIFFSFGSGNAKLTIRGKQSVLDDEWHTIRAEREGTVAALFIDSRREAENTTEGTELIDAQPPLYIGGLPTDLVPFASRILPGVKTEFGGCLRDFKLNDKKFDDTGRELGTVPCSQYTEKGIYFAKDGGYAIINPHFVVGTSFSFELEVKSRTKNAVLLSVGVLEFLTLQILNGTVKFSVDNGAGVESVIYEPPANNLICDGHWHQIKLYKKKNLITLNVDGKSNLRIMKKKSVSETSTKDPLYLGGVPKDIKLKGLNTVDPYIGCVRILSVGKKNRKRSSPTSSSDVDLSEMQLFGSVNRESCPLN</sequence>
<dbReference type="FunFam" id="2.10.25.10:FF:000069">
    <property type="entry name" value="Laminin subunit alpha 1"/>
    <property type="match status" value="1"/>
</dbReference>
<evidence type="ECO:0000256" key="6">
    <source>
        <dbReference type="ARBA" id="ARBA00022869"/>
    </source>
</evidence>
<feature type="disulfide bond" evidence="10">
    <location>
        <begin position="469"/>
        <end position="478"/>
    </location>
</feature>
<dbReference type="PROSITE" id="PS51115">
    <property type="entry name" value="LAMININ_IVA"/>
    <property type="match status" value="1"/>
</dbReference>
<feature type="disulfide bond" evidence="10">
    <location>
        <begin position="1965"/>
        <end position="1974"/>
    </location>
</feature>
<dbReference type="InterPro" id="IPR002049">
    <property type="entry name" value="LE_dom"/>
</dbReference>
<feature type="domain" description="Laminin EGF-like" evidence="14">
    <location>
        <begin position="1426"/>
        <end position="1499"/>
    </location>
</feature>
<feature type="domain" description="Laminin EGF-like" evidence="14">
    <location>
        <begin position="1994"/>
        <end position="2040"/>
    </location>
</feature>
<dbReference type="Pfam" id="PF00052">
    <property type="entry name" value="Laminin_B"/>
    <property type="match status" value="1"/>
</dbReference>
<evidence type="ECO:0000259" key="13">
    <source>
        <dbReference type="PROSITE" id="PS50025"/>
    </source>
</evidence>
<feature type="coiled-coil region" evidence="11">
    <location>
        <begin position="2277"/>
        <end position="2323"/>
    </location>
</feature>
<dbReference type="PANTHER" id="PTHR10574">
    <property type="entry name" value="NETRIN/LAMININ-RELATED"/>
    <property type="match status" value="1"/>
</dbReference>
<feature type="disulfide bond" evidence="10">
    <location>
        <begin position="494"/>
        <end position="506"/>
    </location>
</feature>
<dbReference type="InterPro" id="IPR001791">
    <property type="entry name" value="Laminin_G"/>
</dbReference>
<feature type="domain" description="Laminin G" evidence="13">
    <location>
        <begin position="2889"/>
        <end position="3058"/>
    </location>
</feature>
<dbReference type="Gene3D" id="2.10.25.10">
    <property type="entry name" value="Laminin"/>
    <property type="match status" value="20"/>
</dbReference>
<feature type="domain" description="Laminin EGF-like" evidence="14">
    <location>
        <begin position="587"/>
        <end position="632"/>
    </location>
</feature>
<evidence type="ECO:0000259" key="16">
    <source>
        <dbReference type="PROSITE" id="PS51117"/>
    </source>
</evidence>
<dbReference type="FunFam" id="2.10.25.10:FF:000034">
    <property type="entry name" value="Laminin subunit alpha 3"/>
    <property type="match status" value="1"/>
</dbReference>
<dbReference type="FunFam" id="2.10.25.10:FF:000209">
    <property type="entry name" value="Laminin subunit alpha 5"/>
    <property type="match status" value="2"/>
</dbReference>
<dbReference type="FunFam" id="2.10.25.10:FF:000011">
    <property type="entry name" value="Cadherin EGF LAG seven-pass G-type receptor"/>
    <property type="match status" value="1"/>
</dbReference>
<dbReference type="FunFam" id="2.10.25.10:FF:000051">
    <property type="entry name" value="Laminin subunit alpha 4"/>
    <property type="match status" value="1"/>
</dbReference>
<dbReference type="InterPro" id="IPR056863">
    <property type="entry name" value="LMN_ATRN_NET-like_EGF"/>
</dbReference>
<feature type="domain" description="Laminin EGF-like" evidence="14">
    <location>
        <begin position="449"/>
        <end position="493"/>
    </location>
</feature>
<dbReference type="PROSITE" id="PS50025">
    <property type="entry name" value="LAM_G_DOMAIN"/>
    <property type="match status" value="5"/>
</dbReference>
<dbReference type="Pfam" id="PF06009">
    <property type="entry name" value="Laminin_II"/>
    <property type="match status" value="1"/>
</dbReference>
<feature type="domain" description="Laminin EGF-like" evidence="14">
    <location>
        <begin position="1548"/>
        <end position="1598"/>
    </location>
</feature>
<dbReference type="Pfam" id="PF00055">
    <property type="entry name" value="Laminin_N"/>
    <property type="match status" value="1"/>
</dbReference>
<feature type="domain" description="Laminin EGF-like" evidence="14">
    <location>
        <begin position="2088"/>
        <end position="2135"/>
    </location>
</feature>
<evidence type="ECO:0000256" key="4">
    <source>
        <dbReference type="ARBA" id="ARBA00022729"/>
    </source>
</evidence>
<keyword evidence="8" id="KW-0325">Glycoprotein</keyword>
<evidence type="ECO:0000256" key="5">
    <source>
        <dbReference type="ARBA" id="ARBA00022737"/>
    </source>
</evidence>
<dbReference type="InterPro" id="IPR000742">
    <property type="entry name" value="EGF"/>
</dbReference>
<feature type="compositionally biased region" description="Basic and acidic residues" evidence="12">
    <location>
        <begin position="3289"/>
        <end position="3298"/>
    </location>
</feature>
<dbReference type="PANTHER" id="PTHR10574:SF406">
    <property type="entry name" value="LAMININ SUBUNIT ALPHA 5"/>
    <property type="match status" value="1"/>
</dbReference>
<dbReference type="SMART" id="SM00281">
    <property type="entry name" value="LamB"/>
    <property type="match status" value="1"/>
</dbReference>
<feature type="domain" description="Laminin EGF-like" evidence="14">
    <location>
        <begin position="1833"/>
        <end position="1882"/>
    </location>
</feature>
<dbReference type="InterPro" id="IPR010307">
    <property type="entry name" value="Laminin_dom_II"/>
</dbReference>
<feature type="domain" description="Laminin IV type A" evidence="15">
    <location>
        <begin position="1620"/>
        <end position="1798"/>
    </location>
</feature>
<comment type="caution">
    <text evidence="17">The sequence shown here is derived from an EMBL/GenBank/DDBJ whole genome shotgun (WGS) entry which is preliminary data.</text>
</comment>
<dbReference type="FunFam" id="2.10.25.10:FF:000082">
    <property type="entry name" value="Laminin subunit alpha 1"/>
    <property type="match status" value="1"/>
</dbReference>
<dbReference type="Pfam" id="PF02210">
    <property type="entry name" value="Laminin_G_2"/>
    <property type="match status" value="5"/>
</dbReference>
<feature type="disulfide bond" evidence="10">
    <location>
        <begin position="541"/>
        <end position="553"/>
    </location>
</feature>
<feature type="disulfide bond" evidence="10">
    <location>
        <begin position="635"/>
        <end position="652"/>
    </location>
</feature>
<feature type="disulfide bond" evidence="10">
    <location>
        <begin position="633"/>
        <end position="645"/>
    </location>
</feature>
<feature type="disulfide bond" evidence="10">
    <location>
        <begin position="1426"/>
        <end position="1438"/>
    </location>
</feature>
<dbReference type="SMART" id="SM00181">
    <property type="entry name" value="EGF"/>
    <property type="match status" value="12"/>
</dbReference>
<feature type="disulfide bond" evidence="10">
    <location>
        <begin position="515"/>
        <end position="524"/>
    </location>
</feature>
<feature type="domain" description="Laminin G" evidence="13">
    <location>
        <begin position="3064"/>
        <end position="3228"/>
    </location>
</feature>
<comment type="caution">
    <text evidence="10">Lacks conserved residue(s) required for the propagation of feature annotation.</text>
</comment>
<feature type="domain" description="Laminin G" evidence="13">
    <location>
        <begin position="3476"/>
        <end position="3660"/>
    </location>
</feature>
<dbReference type="CDD" id="cd00055">
    <property type="entry name" value="EGF_Lam"/>
    <property type="match status" value="19"/>
</dbReference>
<feature type="domain" description="Laminin EGF-like" evidence="14">
    <location>
        <begin position="494"/>
        <end position="540"/>
    </location>
</feature>
<dbReference type="InterPro" id="IPR050440">
    <property type="entry name" value="Laminin/Netrin_ECM"/>
</dbReference>
<feature type="domain" description="Laminin N-terminal" evidence="16">
    <location>
        <begin position="40"/>
        <end position="319"/>
    </location>
</feature>
<dbReference type="FunFam" id="2.10.25.10:FF:000407">
    <property type="entry name" value="Laminin subunit alpha-3"/>
    <property type="match status" value="1"/>
</dbReference>
<dbReference type="GO" id="GO:0005604">
    <property type="term" value="C:basement membrane"/>
    <property type="evidence" value="ECO:0007669"/>
    <property type="project" value="UniProtKB-SubCell"/>
</dbReference>
<name>A0AAD4R9A7_9BILA</name>
<evidence type="ECO:0000256" key="9">
    <source>
        <dbReference type="ARBA" id="ARBA00023292"/>
    </source>
</evidence>
<feature type="disulfide bond" evidence="10">
    <location>
        <begin position="1977"/>
        <end position="1991"/>
    </location>
</feature>
<feature type="domain" description="Laminin EGF-like" evidence="14">
    <location>
        <begin position="1500"/>
        <end position="1547"/>
    </location>
</feature>
<dbReference type="SMART" id="SM00136">
    <property type="entry name" value="LamNT"/>
    <property type="match status" value="1"/>
</dbReference>
<dbReference type="SUPFAM" id="SSF49899">
    <property type="entry name" value="Concanavalin A-like lectins/glucanases"/>
    <property type="match status" value="5"/>
</dbReference>
<feature type="disulfide bond" evidence="10">
    <location>
        <begin position="562"/>
        <end position="571"/>
    </location>
</feature>
<evidence type="ECO:0000256" key="1">
    <source>
        <dbReference type="ARBA" id="ARBA00004302"/>
    </source>
</evidence>
<feature type="disulfide bond" evidence="10">
    <location>
        <begin position="1472"/>
        <end position="1481"/>
    </location>
</feature>
<feature type="disulfide bond" evidence="10">
    <location>
        <begin position="1548"/>
        <end position="1560"/>
    </location>
</feature>
<feature type="domain" description="Laminin G" evidence="13">
    <location>
        <begin position="3298"/>
        <end position="3470"/>
    </location>
</feature>
<keyword evidence="2" id="KW-0964">Secreted</keyword>
<reference evidence="17" key="1">
    <citation type="submission" date="2022-01" db="EMBL/GenBank/DDBJ databases">
        <title>Genome Sequence Resource for Two Populations of Ditylenchus destructor, the Migratory Endoparasitic Phytonematode.</title>
        <authorList>
            <person name="Zhang H."/>
            <person name="Lin R."/>
            <person name="Xie B."/>
        </authorList>
    </citation>
    <scope>NUCLEOTIDE SEQUENCE</scope>
    <source>
        <strain evidence="17">BazhouSP</strain>
    </source>
</reference>
<dbReference type="Proteomes" id="UP001201812">
    <property type="component" value="Unassembled WGS sequence"/>
</dbReference>
<dbReference type="CDD" id="cd02795">
    <property type="entry name" value="CBM6-CBM35-CBM36_like"/>
    <property type="match status" value="1"/>
</dbReference>
<feature type="domain" description="Laminin EGF-like" evidence="14">
    <location>
        <begin position="633"/>
        <end position="683"/>
    </location>
</feature>
<dbReference type="Gene3D" id="2.60.120.260">
    <property type="entry name" value="Galactose-binding domain-like"/>
    <property type="match status" value="1"/>
</dbReference>
<dbReference type="PROSITE" id="PS00022">
    <property type="entry name" value="EGF_1"/>
    <property type="match status" value="1"/>
</dbReference>
<dbReference type="Pfam" id="PF24973">
    <property type="entry name" value="EGF_LMN_ATRN"/>
    <property type="match status" value="1"/>
</dbReference>
<evidence type="ECO:0000256" key="8">
    <source>
        <dbReference type="ARBA" id="ARBA00023180"/>
    </source>
</evidence>
<evidence type="ECO:0000256" key="10">
    <source>
        <dbReference type="PROSITE-ProRule" id="PRU00460"/>
    </source>
</evidence>
<feature type="disulfide bond" evidence="10">
    <location>
        <begin position="2090"/>
        <end position="2107"/>
    </location>
</feature>
<feature type="disulfide bond" evidence="10">
    <location>
        <begin position="1852"/>
        <end position="1861"/>
    </location>
</feature>
<organism evidence="17 18">
    <name type="scientific">Ditylenchus destructor</name>
    <dbReference type="NCBI Taxonomy" id="166010"/>
    <lineage>
        <taxon>Eukaryota</taxon>
        <taxon>Metazoa</taxon>
        <taxon>Ecdysozoa</taxon>
        <taxon>Nematoda</taxon>
        <taxon>Chromadorea</taxon>
        <taxon>Rhabditida</taxon>
        <taxon>Tylenchina</taxon>
        <taxon>Tylenchomorpha</taxon>
        <taxon>Sphaerularioidea</taxon>
        <taxon>Anguinidae</taxon>
        <taxon>Anguininae</taxon>
        <taxon>Ditylenchus</taxon>
    </lineage>
</organism>
<feature type="disulfide bond" evidence="10">
    <location>
        <begin position="2109"/>
        <end position="2118"/>
    </location>
</feature>
<dbReference type="InterPro" id="IPR000034">
    <property type="entry name" value="Laminin_IV"/>
</dbReference>
<dbReference type="GO" id="GO:0040017">
    <property type="term" value="P:positive regulation of locomotion"/>
    <property type="evidence" value="ECO:0007669"/>
    <property type="project" value="UniProtKB-ARBA"/>
</dbReference>
<dbReference type="GO" id="GO:0009887">
    <property type="term" value="P:animal organ morphogenesis"/>
    <property type="evidence" value="ECO:0007669"/>
    <property type="project" value="TreeGrafter"/>
</dbReference>
<dbReference type="Gene3D" id="2.60.120.200">
    <property type="match status" value="5"/>
</dbReference>
<feature type="domain" description="Laminin EGF-like" evidence="14">
    <location>
        <begin position="541"/>
        <end position="586"/>
    </location>
</feature>
<feature type="disulfide bond" evidence="10">
    <location>
        <begin position="802"/>
        <end position="811"/>
    </location>
</feature>
<feature type="domain" description="Laminin EGF-like" evidence="14">
    <location>
        <begin position="724"/>
        <end position="778"/>
    </location>
</feature>
<feature type="disulfide bond" evidence="10">
    <location>
        <begin position="654"/>
        <end position="663"/>
    </location>
</feature>
<feature type="disulfide bond" evidence="10">
    <location>
        <begin position="589"/>
        <end position="606"/>
    </location>
</feature>
<proteinExistence type="predicted"/>
<dbReference type="GO" id="GO:0009888">
    <property type="term" value="P:tissue development"/>
    <property type="evidence" value="ECO:0007669"/>
    <property type="project" value="TreeGrafter"/>
</dbReference>
<evidence type="ECO:0000256" key="2">
    <source>
        <dbReference type="ARBA" id="ARBA00022525"/>
    </source>
</evidence>
<feature type="disulfide bond" evidence="10">
    <location>
        <begin position="2088"/>
        <end position="2100"/>
    </location>
</feature>
<feature type="disulfide bond" evidence="10">
    <location>
        <begin position="496"/>
        <end position="513"/>
    </location>
</feature>
<keyword evidence="7 10" id="KW-1015">Disulfide bond</keyword>
<dbReference type="FunFam" id="2.10.25.10:FF:000090">
    <property type="entry name" value="laminin subunit alpha"/>
    <property type="match status" value="1"/>
</dbReference>
<accession>A0AAD4R9A7</accession>
<dbReference type="InterPro" id="IPR013320">
    <property type="entry name" value="ConA-like_dom_sf"/>
</dbReference>
<evidence type="ECO:0000259" key="15">
    <source>
        <dbReference type="PROSITE" id="PS51115"/>
    </source>
</evidence>
<feature type="disulfide bond" evidence="10">
    <location>
        <begin position="608"/>
        <end position="617"/>
    </location>
</feature>
<evidence type="ECO:0000256" key="11">
    <source>
        <dbReference type="SAM" id="Coils"/>
    </source>
</evidence>
<comment type="subcellular location">
    <subcellularLocation>
        <location evidence="1">Secreted</location>
        <location evidence="1">Extracellular space</location>
        <location evidence="1">Extracellular matrix</location>
        <location evidence="1">Basement membrane</location>
    </subcellularLocation>
</comment>